<dbReference type="InterPro" id="IPR020069">
    <property type="entry name" value="Ribosomal_bL9_C"/>
</dbReference>
<evidence type="ECO:0000256" key="1">
    <source>
        <dbReference type="ARBA" id="ARBA00010605"/>
    </source>
</evidence>
<dbReference type="Gene3D" id="3.10.430.100">
    <property type="entry name" value="Ribosomal protein L9, C-terminal domain"/>
    <property type="match status" value="1"/>
</dbReference>
<dbReference type="NCBIfam" id="TIGR00158">
    <property type="entry name" value="L9"/>
    <property type="match status" value="1"/>
</dbReference>
<name>A0A397QE00_9HYPH</name>
<keyword evidence="3 7" id="KW-0694">RNA-binding</keyword>
<dbReference type="GO" id="GO:0003735">
    <property type="term" value="F:structural constituent of ribosome"/>
    <property type="evidence" value="ECO:0007669"/>
    <property type="project" value="InterPro"/>
</dbReference>
<keyword evidence="4 7" id="KW-0689">Ribosomal protein</keyword>
<dbReference type="EMBL" id="QXDF01000001">
    <property type="protein sequence ID" value="RIA56471.1"/>
    <property type="molecule type" value="Genomic_DNA"/>
</dbReference>
<evidence type="ECO:0000256" key="2">
    <source>
        <dbReference type="ARBA" id="ARBA00022730"/>
    </source>
</evidence>
<feature type="domain" description="Ribosomal protein L9" evidence="10">
    <location>
        <begin position="1"/>
        <end position="47"/>
    </location>
</feature>
<comment type="caution">
    <text evidence="12">The sequence shown here is derived from an EMBL/GenBank/DDBJ whole genome shotgun (WGS) entry which is preliminary data.</text>
</comment>
<evidence type="ECO:0000313" key="13">
    <source>
        <dbReference type="Proteomes" id="UP000266273"/>
    </source>
</evidence>
<dbReference type="AlphaFoldDB" id="A0A397QE00"/>
<dbReference type="HAMAP" id="MF_00503">
    <property type="entry name" value="Ribosomal_bL9"/>
    <property type="match status" value="1"/>
</dbReference>
<dbReference type="OrthoDB" id="9788336at2"/>
<dbReference type="InterPro" id="IPR036935">
    <property type="entry name" value="Ribosomal_bL9_N_sf"/>
</dbReference>
<dbReference type="Gene3D" id="3.40.5.10">
    <property type="entry name" value="Ribosomal protein L9, N-terminal domain"/>
    <property type="match status" value="1"/>
</dbReference>
<dbReference type="RefSeq" id="WP_119061261.1">
    <property type="nucleotide sequence ID" value="NZ_QXDF01000001.1"/>
</dbReference>
<sequence length="208" mass="23213">MQVILLERVGKLGQMGDVVTVRDGHARNYLLPQGKALRATKDNIARFERERAQIEARNLELRKEAEAVAEKLDGESFVAIRQASDTGQLYGSVSTRDIANLVSEAGTSINRSQVLLDRPIKTLGLHQVRVQLHPEVDVHITLNVARSQDEADLQAQGQDVTAIREETEYEHVSREELEEEFFEPGVEPEAETVSETGEEAEESEKPAE</sequence>
<dbReference type="GO" id="GO:0019843">
    <property type="term" value="F:rRNA binding"/>
    <property type="evidence" value="ECO:0007669"/>
    <property type="project" value="UniProtKB-UniRule"/>
</dbReference>
<organism evidence="12 13">
    <name type="scientific">Dichotomicrobium thermohalophilum</name>
    <dbReference type="NCBI Taxonomy" id="933063"/>
    <lineage>
        <taxon>Bacteria</taxon>
        <taxon>Pseudomonadati</taxon>
        <taxon>Pseudomonadota</taxon>
        <taxon>Alphaproteobacteria</taxon>
        <taxon>Hyphomicrobiales</taxon>
        <taxon>Hyphomicrobiaceae</taxon>
        <taxon>Dichotomicrobium</taxon>
    </lineage>
</organism>
<keyword evidence="13" id="KW-1185">Reference proteome</keyword>
<evidence type="ECO:0000256" key="9">
    <source>
        <dbReference type="SAM" id="MobiDB-lite"/>
    </source>
</evidence>
<feature type="compositionally biased region" description="Acidic residues" evidence="9">
    <location>
        <begin position="176"/>
        <end position="202"/>
    </location>
</feature>
<dbReference type="GO" id="GO:0006412">
    <property type="term" value="P:translation"/>
    <property type="evidence" value="ECO:0007669"/>
    <property type="project" value="UniProtKB-UniRule"/>
</dbReference>
<dbReference type="Pfam" id="PF03948">
    <property type="entry name" value="Ribosomal_L9_C"/>
    <property type="match status" value="1"/>
</dbReference>
<feature type="domain" description="Large ribosomal subunit protein bL9 C-terminal" evidence="11">
    <location>
        <begin position="63"/>
        <end position="145"/>
    </location>
</feature>
<dbReference type="InterPro" id="IPR000244">
    <property type="entry name" value="Ribosomal_bL9"/>
</dbReference>
<keyword evidence="2 7" id="KW-0699">rRNA-binding</keyword>
<dbReference type="InterPro" id="IPR020594">
    <property type="entry name" value="Ribosomal_bL9_bac/chp"/>
</dbReference>
<dbReference type="GO" id="GO:1990904">
    <property type="term" value="C:ribonucleoprotein complex"/>
    <property type="evidence" value="ECO:0007669"/>
    <property type="project" value="UniProtKB-KW"/>
</dbReference>
<evidence type="ECO:0000256" key="4">
    <source>
        <dbReference type="ARBA" id="ARBA00022980"/>
    </source>
</evidence>
<dbReference type="PANTHER" id="PTHR21368">
    <property type="entry name" value="50S RIBOSOMAL PROTEIN L9"/>
    <property type="match status" value="1"/>
</dbReference>
<dbReference type="InterPro" id="IPR009027">
    <property type="entry name" value="Ribosomal_bL9/RNase_H1_N"/>
</dbReference>
<dbReference type="Pfam" id="PF01281">
    <property type="entry name" value="Ribosomal_L9_N"/>
    <property type="match status" value="1"/>
</dbReference>
<evidence type="ECO:0000256" key="3">
    <source>
        <dbReference type="ARBA" id="ARBA00022884"/>
    </source>
</evidence>
<comment type="function">
    <text evidence="7">Binds to the 23S rRNA.</text>
</comment>
<gene>
    <name evidence="7" type="primary">rplI</name>
    <name evidence="12" type="ORF">BXY53_1577</name>
</gene>
<dbReference type="InterPro" id="IPR036791">
    <property type="entry name" value="Ribosomal_bL9_C_sf"/>
</dbReference>
<evidence type="ECO:0000256" key="8">
    <source>
        <dbReference type="SAM" id="Coils"/>
    </source>
</evidence>
<evidence type="ECO:0000313" key="12">
    <source>
        <dbReference type="EMBL" id="RIA56471.1"/>
    </source>
</evidence>
<feature type="coiled-coil region" evidence="8">
    <location>
        <begin position="37"/>
        <end position="71"/>
    </location>
</feature>
<keyword evidence="5 7" id="KW-0687">Ribonucleoprotein</keyword>
<protein>
    <recommendedName>
        <fullName evidence="6 7">Large ribosomal subunit protein bL9</fullName>
    </recommendedName>
</protein>
<proteinExistence type="inferred from homology"/>
<evidence type="ECO:0000259" key="10">
    <source>
        <dbReference type="Pfam" id="PF01281"/>
    </source>
</evidence>
<dbReference type="SUPFAM" id="SSF55653">
    <property type="entry name" value="Ribosomal protein L9 C-domain"/>
    <property type="match status" value="1"/>
</dbReference>
<evidence type="ECO:0000259" key="11">
    <source>
        <dbReference type="Pfam" id="PF03948"/>
    </source>
</evidence>
<evidence type="ECO:0000256" key="7">
    <source>
        <dbReference type="HAMAP-Rule" id="MF_00503"/>
    </source>
</evidence>
<comment type="similarity">
    <text evidence="1 7">Belongs to the bacterial ribosomal protein bL9 family.</text>
</comment>
<evidence type="ECO:0000256" key="6">
    <source>
        <dbReference type="ARBA" id="ARBA00035292"/>
    </source>
</evidence>
<dbReference type="GO" id="GO:0005840">
    <property type="term" value="C:ribosome"/>
    <property type="evidence" value="ECO:0007669"/>
    <property type="project" value="UniProtKB-KW"/>
</dbReference>
<accession>A0A397QE00</accession>
<evidence type="ECO:0000256" key="5">
    <source>
        <dbReference type="ARBA" id="ARBA00023274"/>
    </source>
</evidence>
<dbReference type="InterPro" id="IPR020070">
    <property type="entry name" value="Ribosomal_bL9_N"/>
</dbReference>
<feature type="region of interest" description="Disordered" evidence="9">
    <location>
        <begin position="168"/>
        <end position="208"/>
    </location>
</feature>
<dbReference type="Proteomes" id="UP000266273">
    <property type="component" value="Unassembled WGS sequence"/>
</dbReference>
<reference evidence="12 13" key="1">
    <citation type="submission" date="2018-08" db="EMBL/GenBank/DDBJ databases">
        <title>Genomic Encyclopedia of Archaeal and Bacterial Type Strains, Phase II (KMG-II): from individual species to whole genera.</title>
        <authorList>
            <person name="Goeker M."/>
        </authorList>
    </citation>
    <scope>NUCLEOTIDE SEQUENCE [LARGE SCALE GENOMIC DNA]</scope>
    <source>
        <strain evidence="12 13">DSM 5002</strain>
    </source>
</reference>
<dbReference type="SUPFAM" id="SSF55658">
    <property type="entry name" value="L9 N-domain-like"/>
    <property type="match status" value="1"/>
</dbReference>
<keyword evidence="8" id="KW-0175">Coiled coil</keyword>